<evidence type="ECO:0000313" key="2">
    <source>
        <dbReference type="Proteomes" id="UP000288052"/>
    </source>
</evidence>
<dbReference type="RefSeq" id="WP_126032058.1">
    <property type="nucleotide sequence ID" value="NZ_QXGI01000003.1"/>
</dbReference>
<proteinExistence type="predicted"/>
<reference evidence="1 2" key="1">
    <citation type="submission" date="2018-09" db="EMBL/GenBank/DDBJ databases">
        <title>Characterization of the phylogenetic diversity of five novel species belonging to the genus Bifidobacterium.</title>
        <authorList>
            <person name="Lugli G.A."/>
            <person name="Duranti S."/>
            <person name="Milani C."/>
        </authorList>
    </citation>
    <scope>NUCLEOTIDE SEQUENCE [LARGE SCALE GENOMIC DNA]</scope>
    <source>
        <strain evidence="1 2">2020B</strain>
    </source>
</reference>
<dbReference type="OrthoDB" id="5140755at2"/>
<dbReference type="EMBL" id="QXGI01000003">
    <property type="protein sequence ID" value="RSX48916.1"/>
    <property type="molecule type" value="Genomic_DNA"/>
</dbReference>
<organism evidence="1 2">
    <name type="scientific">Bifidobacterium castoris</name>
    <dbReference type="NCBI Taxonomy" id="2306972"/>
    <lineage>
        <taxon>Bacteria</taxon>
        <taxon>Bacillati</taxon>
        <taxon>Actinomycetota</taxon>
        <taxon>Actinomycetes</taxon>
        <taxon>Bifidobacteriales</taxon>
        <taxon>Bifidobacteriaceae</taxon>
        <taxon>Bifidobacterium</taxon>
    </lineage>
</organism>
<dbReference type="Proteomes" id="UP000288052">
    <property type="component" value="Unassembled WGS sequence"/>
</dbReference>
<keyword evidence="2" id="KW-1185">Reference proteome</keyword>
<evidence type="ECO:0000313" key="1">
    <source>
        <dbReference type="EMBL" id="RSX48916.1"/>
    </source>
</evidence>
<protein>
    <submittedName>
        <fullName evidence="1">Phage protein</fullName>
    </submittedName>
</protein>
<accession>A0A430F7T7</accession>
<sequence length="295" mass="33491">MTSPDIARLVAAANADDAYTPPLTRRSPLWAPVRDRIEQHIATQPRSLQTNIGPSELGTTCVHCLAAKLAAWPKPQQVAWIPFIGTCVHKQFEQLFSNWQGCMTERQVVVGRLRGRMYAYNVAGSIDLWVPAHRMTVDWKIVGNTTLQQVKRHGVSQQYTVQASLYGIGLENEGLKVDTSAIYYLPRNSVTLSDALPIEFAFDPQPGRWALDRAQRLTTMLDDIETELGAEARDEWISLLPRDREHCFDCDRWADSNPFDLPQGTLYELPERWTRLANSIESHYQPTNQSTKENQ</sequence>
<name>A0A430F7T7_9BIFI</name>
<dbReference type="AlphaFoldDB" id="A0A430F7T7"/>
<gene>
    <name evidence="1" type="ORF">D2E22_1054</name>
</gene>
<comment type="caution">
    <text evidence="1">The sequence shown here is derived from an EMBL/GenBank/DDBJ whole genome shotgun (WGS) entry which is preliminary data.</text>
</comment>